<keyword evidence="2" id="KW-1185">Reference proteome</keyword>
<feature type="compositionally biased region" description="Polar residues" evidence="1">
    <location>
        <begin position="824"/>
        <end position="838"/>
    </location>
</feature>
<feature type="compositionally biased region" description="Low complexity" evidence="1">
    <location>
        <begin position="328"/>
        <end position="342"/>
    </location>
</feature>
<feature type="region of interest" description="Disordered" evidence="1">
    <location>
        <begin position="993"/>
        <end position="1018"/>
    </location>
</feature>
<protein>
    <submittedName>
        <fullName evidence="3">Caldesmon-like</fullName>
    </submittedName>
</protein>
<accession>A0ABM0ZYQ4</accession>
<feature type="compositionally biased region" description="Basic and acidic residues" evidence="1">
    <location>
        <begin position="461"/>
        <end position="470"/>
    </location>
</feature>
<feature type="compositionally biased region" description="Basic and acidic residues" evidence="1">
    <location>
        <begin position="199"/>
        <end position="320"/>
    </location>
</feature>
<feature type="compositionally biased region" description="Basic and acidic residues" evidence="1">
    <location>
        <begin position="516"/>
        <end position="550"/>
    </location>
</feature>
<reference evidence="3" key="1">
    <citation type="submission" date="2025-08" db="UniProtKB">
        <authorList>
            <consortium name="RefSeq"/>
        </authorList>
    </citation>
    <scope>IDENTIFICATION</scope>
</reference>
<feature type="compositionally biased region" description="Basic residues" evidence="1">
    <location>
        <begin position="146"/>
        <end position="157"/>
    </location>
</feature>
<gene>
    <name evidence="3" type="primary">LOC101856546</name>
</gene>
<feature type="compositionally biased region" description="Low complexity" evidence="1">
    <location>
        <begin position="386"/>
        <end position="424"/>
    </location>
</feature>
<evidence type="ECO:0000313" key="3">
    <source>
        <dbReference type="RefSeq" id="XP_012937290.2"/>
    </source>
</evidence>
<feature type="compositionally biased region" description="Low complexity" evidence="1">
    <location>
        <begin position="857"/>
        <end position="888"/>
    </location>
</feature>
<proteinExistence type="predicted"/>
<feature type="compositionally biased region" description="Basic and acidic residues" evidence="1">
    <location>
        <begin position="655"/>
        <end position="781"/>
    </location>
</feature>
<dbReference type="Proteomes" id="UP000694888">
    <property type="component" value="Unplaced"/>
</dbReference>
<feature type="compositionally biased region" description="Polar residues" evidence="1">
    <location>
        <begin position="1009"/>
        <end position="1018"/>
    </location>
</feature>
<dbReference type="RefSeq" id="XP_012937290.2">
    <property type="nucleotide sequence ID" value="XM_013081836.2"/>
</dbReference>
<feature type="compositionally biased region" description="Polar residues" evidence="1">
    <location>
        <begin position="351"/>
        <end position="377"/>
    </location>
</feature>
<feature type="compositionally biased region" description="Low complexity" evidence="1">
    <location>
        <begin position="105"/>
        <end position="120"/>
    </location>
</feature>
<feature type="compositionally biased region" description="Polar residues" evidence="1">
    <location>
        <begin position="912"/>
        <end position="926"/>
    </location>
</feature>
<feature type="compositionally biased region" description="Basic residues" evidence="1">
    <location>
        <begin position="840"/>
        <end position="856"/>
    </location>
</feature>
<feature type="compositionally biased region" description="Basic and acidic residues" evidence="1">
    <location>
        <begin position="927"/>
        <end position="936"/>
    </location>
</feature>
<evidence type="ECO:0000256" key="1">
    <source>
        <dbReference type="SAM" id="MobiDB-lite"/>
    </source>
</evidence>
<feature type="compositionally biased region" description="Basic and acidic residues" evidence="1">
    <location>
        <begin position="62"/>
        <end position="96"/>
    </location>
</feature>
<feature type="compositionally biased region" description="Basic and acidic residues" evidence="1">
    <location>
        <begin position="479"/>
        <end position="497"/>
    </location>
</feature>
<feature type="region of interest" description="Disordered" evidence="1">
    <location>
        <begin position="139"/>
        <end position="952"/>
    </location>
</feature>
<organism evidence="2 3">
    <name type="scientific">Aplysia californica</name>
    <name type="common">California sea hare</name>
    <dbReference type="NCBI Taxonomy" id="6500"/>
    <lineage>
        <taxon>Eukaryota</taxon>
        <taxon>Metazoa</taxon>
        <taxon>Spiralia</taxon>
        <taxon>Lophotrochozoa</taxon>
        <taxon>Mollusca</taxon>
        <taxon>Gastropoda</taxon>
        <taxon>Heterobranchia</taxon>
        <taxon>Euthyneura</taxon>
        <taxon>Tectipleura</taxon>
        <taxon>Aplysiida</taxon>
        <taxon>Aplysioidea</taxon>
        <taxon>Aplysiidae</taxon>
        <taxon>Aplysia</taxon>
    </lineage>
</organism>
<evidence type="ECO:0000313" key="2">
    <source>
        <dbReference type="Proteomes" id="UP000694888"/>
    </source>
</evidence>
<feature type="compositionally biased region" description="Basic and acidic residues" evidence="1">
    <location>
        <begin position="27"/>
        <end position="39"/>
    </location>
</feature>
<name>A0ABM0ZYQ4_APLCA</name>
<sequence>MNININLRQKRRSFSQWWRLASKSTRIERTREEREEQKMEGYIIPKKKTSNNDPYGLYSTLSKEEARREREKIARLSREAWERAQKKDYADVENKTSVKRKSTHESSSSSKRFRSSHSQSFVNHDNRWKHSLPISATETYLESAKPPKKPIVRHANKKGVPPPMDFKTVLAMAEETQRERVRPTAAISRNKIGKTQRPNAEKERKMQRSKVVEEGKRRKPKAEEEGKRQRSKAGEEGKRQRSKAEEEGKRRRPKAEEEGKRHSSKAEEEGKRHSSKTEEEEKRQRRKAEEEEKKEKTKSVECRRLLKFCGDKPLRQRDGSDDGAAAPSGTSQTRTSTPSSCSSRDKSQSSTESQYVTGVGTESPNNNSCSKRSNGGHSSSRKIRNNRNSNIKKNCSINNDNDNNNIGSCNNDKSKNNSNNNKLSASKRKALSVCGRSGVDEVKEATTPSSPQNSVNPLDETTSHVHEKPHTQLQTAKSTRIERTREEREEQKMEGYRIPKKKTSNNDPYGLYSTLSKEEARREREKIARLSREAWERAQKKDYADVENKTSVKRKSTHESRSSSSKRFRSSHSQSFVNHDNRWKHSLSPISATETYLEPAKPPKKPIVRHANKNGVPPPMDFKTVLAMAEETQRERVRPTAAISRNKIGKTQRPNAEKERKMQRSKVVEEGKRRKPKAEEEGKRQRSKAEEEGKRRRPKAEEEGKRHSSKAEEEGKRHSSKAEEEENRQEGKRQRRKAGEEEKRQRRKAEEEEKKEKTKSVECRRLLKSGGDKPLRQRDGSDDGAAAPSGTSQTRTSTPSSCSSRDKSQSSTGSQSVTGVGAESPNNNSCSKRSNGGHSSSRKIRNNRNSNIKKNRSINNDNNNNNNNNNNIGSCNNDKSKNNSNNNKLGASKRKALSVCGRSGVDEVKEATTPSSPQNSVNPLDETTSHVQEKPHTHLQTDPGEQIEVPGDHSDAVQDLNIDVPIAGESVEEFVYGDLKDWISQELRKMCCFDGSGSKGDSTEDDVSSMETDPSNLL</sequence>
<dbReference type="GeneID" id="101856546"/>
<feature type="compositionally biased region" description="Basic residues" evidence="1">
    <location>
        <begin position="602"/>
        <end position="612"/>
    </location>
</feature>
<feature type="compositionally biased region" description="Low complexity" evidence="1">
    <location>
        <begin position="789"/>
        <end position="821"/>
    </location>
</feature>
<feature type="region of interest" description="Disordered" evidence="1">
    <location>
        <begin position="27"/>
        <end position="121"/>
    </location>
</feature>
<feature type="compositionally biased region" description="Polar residues" evidence="1">
    <location>
        <begin position="446"/>
        <end position="460"/>
    </location>
</feature>